<dbReference type="EMBL" id="JAUIZM010000007">
    <property type="protein sequence ID" value="KAK1375245.1"/>
    <property type="molecule type" value="Genomic_DNA"/>
</dbReference>
<dbReference type="Proteomes" id="UP001237642">
    <property type="component" value="Unassembled WGS sequence"/>
</dbReference>
<dbReference type="InterPro" id="IPR011989">
    <property type="entry name" value="ARM-like"/>
</dbReference>
<dbReference type="InterPro" id="IPR000225">
    <property type="entry name" value="Armadillo"/>
</dbReference>
<evidence type="ECO:0000313" key="3">
    <source>
        <dbReference type="Proteomes" id="UP001237642"/>
    </source>
</evidence>
<reference evidence="2" key="2">
    <citation type="submission" date="2023-05" db="EMBL/GenBank/DDBJ databases">
        <authorList>
            <person name="Schelkunov M.I."/>
        </authorList>
    </citation>
    <scope>NUCLEOTIDE SEQUENCE</scope>
    <source>
        <strain evidence="2">Hsosn_3</strain>
        <tissue evidence="2">Leaf</tissue>
    </source>
</reference>
<evidence type="ECO:0000313" key="2">
    <source>
        <dbReference type="EMBL" id="KAK1375245.1"/>
    </source>
</evidence>
<sequence length="503" mass="55190">MGQKNPPELPSLPAGKSRLRQAINFTSTLISLSYSTKSDLSVLACKIDTHIDCLSEICTVGLSTNSTVAQKPGALASIDYMKVYVKDLLSRLKVGDIHMKKQALLAFNQVIQEDEEHVEICMETDGIVSNLVNFLDSGVIDIQEESAKMACLISKFDAYRGELAGAGLIPPLIRVVECGSRVGQECAARCLMNMTEKSNYAWSVLAHDGVTVLLEIGRNVEACGSELVVLACGVLKNLGREEEINKFMVQEGALKIFITLAKSGNNVVLLSSIGCLQIMASTNELNRNLIVKEGGIFVLLDVLDPRSLISSEAREMALEAIMILCLESTSSLNIVMDYGFIDHILLFLQHGFSRVQELALKATVWLCEASEEAKMALGEAGFLLELVKFLNAKSLETRELAAKALFSMISVPKNRKRFVENQESVGVLVQLLDQEEDNSGDRKLLLSILMALTSSTSGRKRIVNSGYVQNIEKLADDEVIDAQKLFRKSTSNKISSILSQMWQ</sequence>
<dbReference type="PANTHER" id="PTHR46043">
    <property type="entry name" value="ARM REPEAT SUPERFAMILY PROTEIN"/>
    <property type="match status" value="1"/>
</dbReference>
<comment type="caution">
    <text evidence="2">The sequence shown here is derived from an EMBL/GenBank/DDBJ whole genome shotgun (WGS) entry which is preliminary data.</text>
</comment>
<keyword evidence="1" id="KW-0677">Repeat</keyword>
<organism evidence="2 3">
    <name type="scientific">Heracleum sosnowskyi</name>
    <dbReference type="NCBI Taxonomy" id="360622"/>
    <lineage>
        <taxon>Eukaryota</taxon>
        <taxon>Viridiplantae</taxon>
        <taxon>Streptophyta</taxon>
        <taxon>Embryophyta</taxon>
        <taxon>Tracheophyta</taxon>
        <taxon>Spermatophyta</taxon>
        <taxon>Magnoliopsida</taxon>
        <taxon>eudicotyledons</taxon>
        <taxon>Gunneridae</taxon>
        <taxon>Pentapetalae</taxon>
        <taxon>asterids</taxon>
        <taxon>campanulids</taxon>
        <taxon>Apiales</taxon>
        <taxon>Apiaceae</taxon>
        <taxon>Apioideae</taxon>
        <taxon>apioid superclade</taxon>
        <taxon>Tordylieae</taxon>
        <taxon>Tordyliinae</taxon>
        <taxon>Heracleum</taxon>
    </lineage>
</organism>
<dbReference type="Gene3D" id="1.25.10.10">
    <property type="entry name" value="Leucine-rich Repeat Variant"/>
    <property type="match status" value="3"/>
</dbReference>
<dbReference type="InterPro" id="IPR016024">
    <property type="entry name" value="ARM-type_fold"/>
</dbReference>
<protein>
    <submittedName>
        <fullName evidence="2">Vacuolar protein 8</fullName>
    </submittedName>
</protein>
<accession>A0AAD8HY14</accession>
<dbReference type="SMART" id="SM00185">
    <property type="entry name" value="ARM"/>
    <property type="match status" value="4"/>
</dbReference>
<dbReference type="AlphaFoldDB" id="A0AAD8HY14"/>
<dbReference type="PANTHER" id="PTHR46043:SF5">
    <property type="entry name" value="ARM REPEAT SUPERFAMILY PROTEIN"/>
    <property type="match status" value="1"/>
</dbReference>
<dbReference type="SUPFAM" id="SSF48371">
    <property type="entry name" value="ARM repeat"/>
    <property type="match status" value="1"/>
</dbReference>
<proteinExistence type="predicted"/>
<name>A0AAD8HY14_9APIA</name>
<evidence type="ECO:0000256" key="1">
    <source>
        <dbReference type="ARBA" id="ARBA00022737"/>
    </source>
</evidence>
<keyword evidence="3" id="KW-1185">Reference proteome</keyword>
<reference evidence="2" key="1">
    <citation type="submission" date="2023-02" db="EMBL/GenBank/DDBJ databases">
        <title>Genome of toxic invasive species Heracleum sosnowskyi carries increased number of genes despite the absence of recent whole-genome duplications.</title>
        <authorList>
            <person name="Schelkunov M."/>
            <person name="Shtratnikova V."/>
            <person name="Makarenko M."/>
            <person name="Klepikova A."/>
            <person name="Omelchenko D."/>
            <person name="Novikova G."/>
            <person name="Obukhova E."/>
            <person name="Bogdanov V."/>
            <person name="Penin A."/>
            <person name="Logacheva M."/>
        </authorList>
    </citation>
    <scope>NUCLEOTIDE SEQUENCE</scope>
    <source>
        <strain evidence="2">Hsosn_3</strain>
        <tissue evidence="2">Leaf</tissue>
    </source>
</reference>
<gene>
    <name evidence="2" type="ORF">POM88_031438</name>
</gene>